<evidence type="ECO:0000313" key="1">
    <source>
        <dbReference type="EMBL" id="CAB4172408.1"/>
    </source>
</evidence>
<proteinExistence type="predicted"/>
<reference evidence="1" key="1">
    <citation type="submission" date="2020-05" db="EMBL/GenBank/DDBJ databases">
        <authorList>
            <person name="Chiriac C."/>
            <person name="Salcher M."/>
            <person name="Ghai R."/>
            <person name="Kavagutti S V."/>
        </authorList>
    </citation>
    <scope>NUCLEOTIDE SEQUENCE</scope>
</reference>
<organism evidence="1">
    <name type="scientific">uncultured Caudovirales phage</name>
    <dbReference type="NCBI Taxonomy" id="2100421"/>
    <lineage>
        <taxon>Viruses</taxon>
        <taxon>Duplodnaviria</taxon>
        <taxon>Heunggongvirae</taxon>
        <taxon>Uroviricota</taxon>
        <taxon>Caudoviricetes</taxon>
        <taxon>Peduoviridae</taxon>
        <taxon>Maltschvirus</taxon>
        <taxon>Maltschvirus maltsch</taxon>
    </lineage>
</organism>
<dbReference type="EMBL" id="LR796885">
    <property type="protein sequence ID" value="CAB4172408.1"/>
    <property type="molecule type" value="Genomic_DNA"/>
</dbReference>
<sequence length="70" mass="7634">ADAMREAADKDGNKAMVNHSAALKACELQGRHLQMFVDRVAMTIEQVPDEEIDGRIAELVRKAGVVRAAD</sequence>
<feature type="non-terminal residue" evidence="1">
    <location>
        <position position="1"/>
    </location>
</feature>
<gene>
    <name evidence="1" type="ORF">UFOVP935_1</name>
</gene>
<protein>
    <submittedName>
        <fullName evidence="1">Uncharacterized protein</fullName>
    </submittedName>
</protein>
<accession>A0A6J5PTM5</accession>
<name>A0A6J5PTM5_9CAUD</name>